<name>A0A1H8KHN4_9PROT</name>
<protein>
    <recommendedName>
        <fullName evidence="5">DUF2782 domain-containing protein</fullName>
    </recommendedName>
</protein>
<dbReference type="AlphaFoldDB" id="A0A1H8KHN4"/>
<dbReference type="STRING" id="42354.SAMN05216333_102125"/>
<accession>A0A1H8KHN4</accession>
<evidence type="ECO:0000313" key="3">
    <source>
        <dbReference type="EMBL" id="SEN92394.1"/>
    </source>
</evidence>
<dbReference type="InterPro" id="IPR021357">
    <property type="entry name" value="DUF2782"/>
</dbReference>
<dbReference type="Gene3D" id="2.20.130.30">
    <property type="entry name" value="Protein of unknown function DUF2782"/>
    <property type="match status" value="1"/>
</dbReference>
<dbReference type="Pfam" id="PF11191">
    <property type="entry name" value="DUF2782"/>
    <property type="match status" value="1"/>
</dbReference>
<keyword evidence="2" id="KW-1133">Transmembrane helix</keyword>
<sequence length="149" mass="16624">MILGRIPVNPDPPVTNMMYLYPLILILVIISAPPATAQSDQPKQAKKLSHPDNLIPLPEPPELPKELADPPPLPPDIQPDPELETQVTIIKRGEDTIEEHRVNGELMMIKVIPRIGPPYYLKKNISRGHTHAGDAGIDVSPPMWQFLKF</sequence>
<organism evidence="3 4">
    <name type="scientific">Nitrosomonas oligotropha</name>
    <dbReference type="NCBI Taxonomy" id="42354"/>
    <lineage>
        <taxon>Bacteria</taxon>
        <taxon>Pseudomonadati</taxon>
        <taxon>Pseudomonadota</taxon>
        <taxon>Betaproteobacteria</taxon>
        <taxon>Nitrosomonadales</taxon>
        <taxon>Nitrosomonadaceae</taxon>
        <taxon>Nitrosomonas</taxon>
    </lineage>
</organism>
<feature type="compositionally biased region" description="Pro residues" evidence="1">
    <location>
        <begin position="69"/>
        <end position="78"/>
    </location>
</feature>
<gene>
    <name evidence="3" type="ORF">SAMN05216333_102125</name>
</gene>
<feature type="region of interest" description="Disordered" evidence="1">
    <location>
        <begin position="37"/>
        <end position="81"/>
    </location>
</feature>
<keyword evidence="2" id="KW-0812">Transmembrane</keyword>
<keyword evidence="2" id="KW-0472">Membrane</keyword>
<dbReference type="EMBL" id="FODO01000002">
    <property type="protein sequence ID" value="SEN92394.1"/>
    <property type="molecule type" value="Genomic_DNA"/>
</dbReference>
<dbReference type="Proteomes" id="UP000198814">
    <property type="component" value="Unassembled WGS sequence"/>
</dbReference>
<dbReference type="RefSeq" id="WP_256206070.1">
    <property type="nucleotide sequence ID" value="NZ_FNOE01000003.1"/>
</dbReference>
<evidence type="ECO:0000256" key="1">
    <source>
        <dbReference type="SAM" id="MobiDB-lite"/>
    </source>
</evidence>
<evidence type="ECO:0000313" key="4">
    <source>
        <dbReference type="Proteomes" id="UP000198814"/>
    </source>
</evidence>
<feature type="transmembrane region" description="Helical" evidence="2">
    <location>
        <begin position="19"/>
        <end position="37"/>
    </location>
</feature>
<proteinExistence type="predicted"/>
<reference evidence="4" key="1">
    <citation type="submission" date="2016-10" db="EMBL/GenBank/DDBJ databases">
        <authorList>
            <person name="Varghese N."/>
            <person name="Submissions S."/>
        </authorList>
    </citation>
    <scope>NUCLEOTIDE SEQUENCE [LARGE SCALE GENOMIC DNA]</scope>
    <source>
        <strain evidence="4">Nm76</strain>
    </source>
</reference>
<evidence type="ECO:0008006" key="5">
    <source>
        <dbReference type="Google" id="ProtNLM"/>
    </source>
</evidence>
<evidence type="ECO:0000256" key="2">
    <source>
        <dbReference type="SAM" id="Phobius"/>
    </source>
</evidence>
<keyword evidence="4" id="KW-1185">Reference proteome</keyword>